<evidence type="ECO:0000313" key="2">
    <source>
        <dbReference type="EMBL" id="SUZ60388.1"/>
    </source>
</evidence>
<dbReference type="EMBL" id="UINC01000740">
    <property type="protein sequence ID" value="SUZ60388.1"/>
    <property type="molecule type" value="Genomic_DNA"/>
</dbReference>
<organism evidence="2">
    <name type="scientific">marine metagenome</name>
    <dbReference type="NCBI Taxonomy" id="408172"/>
    <lineage>
        <taxon>unclassified sequences</taxon>
        <taxon>metagenomes</taxon>
        <taxon>ecological metagenomes</taxon>
    </lineage>
</organism>
<accession>A0A381P2E9</accession>
<sequence>VHLGNTKINFHAPSIWRSERFTLRGLDAIPGCGDFCLVWEGTQGQLDDMLRKNKVPVVEGPIERDGAMAGGRRGISTYVRDPDGNLIEFIRY</sequence>
<feature type="domain" description="VOC" evidence="1">
    <location>
        <begin position="1"/>
        <end position="92"/>
    </location>
</feature>
<gene>
    <name evidence="2" type="ORF">METZ01_LOCUS13242</name>
</gene>
<dbReference type="AlphaFoldDB" id="A0A381P2E9"/>
<dbReference type="Gene3D" id="3.10.180.10">
    <property type="entry name" value="2,3-Dihydroxybiphenyl 1,2-Dioxygenase, domain 1"/>
    <property type="match status" value="1"/>
</dbReference>
<dbReference type="PROSITE" id="PS51819">
    <property type="entry name" value="VOC"/>
    <property type="match status" value="1"/>
</dbReference>
<dbReference type="InterPro" id="IPR037523">
    <property type="entry name" value="VOC_core"/>
</dbReference>
<evidence type="ECO:0000259" key="1">
    <source>
        <dbReference type="PROSITE" id="PS51819"/>
    </source>
</evidence>
<proteinExistence type="predicted"/>
<dbReference type="SUPFAM" id="SSF54593">
    <property type="entry name" value="Glyoxalase/Bleomycin resistance protein/Dihydroxybiphenyl dioxygenase"/>
    <property type="match status" value="1"/>
</dbReference>
<reference evidence="2" key="1">
    <citation type="submission" date="2018-05" db="EMBL/GenBank/DDBJ databases">
        <authorList>
            <person name="Lanie J.A."/>
            <person name="Ng W.-L."/>
            <person name="Kazmierczak K.M."/>
            <person name="Andrzejewski T.M."/>
            <person name="Davidsen T.M."/>
            <person name="Wayne K.J."/>
            <person name="Tettelin H."/>
            <person name="Glass J.I."/>
            <person name="Rusch D."/>
            <person name="Podicherti R."/>
            <person name="Tsui H.-C.T."/>
            <person name="Winkler M.E."/>
        </authorList>
    </citation>
    <scope>NUCLEOTIDE SEQUENCE</scope>
</reference>
<dbReference type="InterPro" id="IPR029068">
    <property type="entry name" value="Glyas_Bleomycin-R_OHBP_Dase"/>
</dbReference>
<protein>
    <recommendedName>
        <fullName evidence="1">VOC domain-containing protein</fullName>
    </recommendedName>
</protein>
<name>A0A381P2E9_9ZZZZ</name>
<feature type="non-terminal residue" evidence="2">
    <location>
        <position position="1"/>
    </location>
</feature>